<dbReference type="FunFam" id="3.30.70.330:FF:000205">
    <property type="entry name" value="Sex lethal, isoform B"/>
    <property type="match status" value="1"/>
</dbReference>
<dbReference type="EMBL" id="MTYJ01000011">
    <property type="protein sequence ID" value="OQV23475.1"/>
    <property type="molecule type" value="Genomic_DNA"/>
</dbReference>
<evidence type="ECO:0000313" key="10">
    <source>
        <dbReference type="Proteomes" id="UP000192578"/>
    </source>
</evidence>
<reference evidence="10" key="1">
    <citation type="submission" date="2017-01" db="EMBL/GenBank/DDBJ databases">
        <title>Comparative genomics of anhydrobiosis in the tardigrade Hypsibius dujardini.</title>
        <authorList>
            <person name="Yoshida Y."/>
            <person name="Koutsovoulos G."/>
            <person name="Laetsch D."/>
            <person name="Stevens L."/>
            <person name="Kumar S."/>
            <person name="Horikawa D."/>
            <person name="Ishino K."/>
            <person name="Komine S."/>
            <person name="Tomita M."/>
            <person name="Blaxter M."/>
            <person name="Arakawa K."/>
        </authorList>
    </citation>
    <scope>NUCLEOTIDE SEQUENCE [LARGE SCALE GENOMIC DNA]</scope>
    <source>
        <strain evidence="10">Z151</strain>
    </source>
</reference>
<dbReference type="GO" id="GO:0009967">
    <property type="term" value="P:positive regulation of signal transduction"/>
    <property type="evidence" value="ECO:0007669"/>
    <property type="project" value="UniProtKB-ARBA"/>
</dbReference>
<dbReference type="OrthoDB" id="266020at2759"/>
<evidence type="ECO:0000259" key="8">
    <source>
        <dbReference type="PROSITE" id="PS50102"/>
    </source>
</evidence>
<feature type="region of interest" description="Disordered" evidence="7">
    <location>
        <begin position="1"/>
        <end position="72"/>
    </location>
</feature>
<protein>
    <submittedName>
        <fullName evidence="9">ELAV-like protein 2</fullName>
    </submittedName>
</protein>
<evidence type="ECO:0000256" key="2">
    <source>
        <dbReference type="ARBA" id="ARBA00006266"/>
    </source>
</evidence>
<name>A0A1W0X7H4_HYPEX</name>
<dbReference type="PANTHER" id="PTHR10352">
    <property type="entry name" value="EUKARYOTIC TRANSLATION INITIATION FACTOR 3 SUBUNIT G"/>
    <property type="match status" value="1"/>
</dbReference>
<keyword evidence="10" id="KW-1185">Reference proteome</keyword>
<feature type="domain" description="RRM" evidence="8">
    <location>
        <begin position="390"/>
        <end position="467"/>
    </location>
</feature>
<dbReference type="GO" id="GO:0010629">
    <property type="term" value="P:negative regulation of gene expression"/>
    <property type="evidence" value="ECO:0007669"/>
    <property type="project" value="UniProtKB-ARBA"/>
</dbReference>
<dbReference type="GO" id="GO:0005737">
    <property type="term" value="C:cytoplasm"/>
    <property type="evidence" value="ECO:0007669"/>
    <property type="project" value="UniProtKB-ARBA"/>
</dbReference>
<keyword evidence="5" id="KW-0539">Nucleus</keyword>
<evidence type="ECO:0000256" key="3">
    <source>
        <dbReference type="ARBA" id="ARBA00022737"/>
    </source>
</evidence>
<gene>
    <name evidence="9" type="ORF">BV898_02594</name>
</gene>
<dbReference type="InterPro" id="IPR002343">
    <property type="entry name" value="Hud_Sxl_RNA"/>
</dbReference>
<dbReference type="InterPro" id="IPR006548">
    <property type="entry name" value="ELAD_HU_SF"/>
</dbReference>
<accession>A0A1W0X7H4</accession>
<evidence type="ECO:0000313" key="9">
    <source>
        <dbReference type="EMBL" id="OQV23475.1"/>
    </source>
</evidence>
<dbReference type="GO" id="GO:0003729">
    <property type="term" value="F:mRNA binding"/>
    <property type="evidence" value="ECO:0007669"/>
    <property type="project" value="UniProtKB-ARBA"/>
</dbReference>
<keyword evidence="4 6" id="KW-0694">RNA-binding</keyword>
<dbReference type="AlphaFoldDB" id="A0A1W0X7H4"/>
<dbReference type="SUPFAM" id="SSF54928">
    <property type="entry name" value="RNA-binding domain, RBD"/>
    <property type="match status" value="2"/>
</dbReference>
<dbReference type="NCBIfam" id="TIGR01661">
    <property type="entry name" value="ELAV_HUD_SF"/>
    <property type="match status" value="1"/>
</dbReference>
<feature type="region of interest" description="Disordered" evidence="7">
    <location>
        <begin position="323"/>
        <end position="353"/>
    </location>
</feature>
<feature type="compositionally biased region" description="Low complexity" evidence="7">
    <location>
        <begin position="57"/>
        <end position="72"/>
    </location>
</feature>
<dbReference type="Proteomes" id="UP000192578">
    <property type="component" value="Unassembled WGS sequence"/>
</dbReference>
<dbReference type="GO" id="GO:0008266">
    <property type="term" value="F:poly(U) RNA binding"/>
    <property type="evidence" value="ECO:0007669"/>
    <property type="project" value="UniProtKB-ARBA"/>
</dbReference>
<feature type="domain" description="RRM" evidence="8">
    <location>
        <begin position="163"/>
        <end position="243"/>
    </location>
</feature>
<dbReference type="GO" id="GO:0005634">
    <property type="term" value="C:nucleus"/>
    <property type="evidence" value="ECO:0007669"/>
    <property type="project" value="UniProtKB-SubCell"/>
</dbReference>
<sequence>MSAPRKSPANQQRLMTSSNGGLHQTSGHHHGDSSDEGYQNGGHYSTGSTDDLAHSNSSGSPPASSSQQSDAGDISKTNLIVNYLPQGMELETMRKLFENIGPVESCKLIKDRQTNQSLGFGFVNYISEESAVVALRQLNGIRIQNKNIKVSYARKSSESIKGANLYVSGFPKSWVVNDLEAYFQPYGEVITARILIDNQCGLSKGVGFVRFDQKGQADRAIEKLHGRIPPGQTEPIQVKFANNPSAAATAIQAASAAAAAAAVCSPASLGAGRFNFGSAAYPAMTGGFIPALAAFMQTGGLNQGGLGLNPFGMLAAGQQMASPVLPSSSSHRSRISPVGPIHHQTTPRMRYSPMGTGDVMSSLGMGAMSPMAFCGLGGAGVGSGQQANMPVLFVYNLPSETEDATLWQLFGQFGPGNVKIVKDATTQKNKGYAFITMTSYDGALCAITALNGYQLGNRVLQVSFKTGGNGSTGGGTGASSRSGR</sequence>
<dbReference type="GO" id="GO:1990904">
    <property type="term" value="C:ribonucleoprotein complex"/>
    <property type="evidence" value="ECO:0007669"/>
    <property type="project" value="InterPro"/>
</dbReference>
<dbReference type="PROSITE" id="PS50102">
    <property type="entry name" value="RRM"/>
    <property type="match status" value="3"/>
</dbReference>
<proteinExistence type="inferred from homology"/>
<comment type="similarity">
    <text evidence="2">Belongs to the RRM elav family.</text>
</comment>
<feature type="domain" description="RRM" evidence="8">
    <location>
        <begin position="77"/>
        <end position="155"/>
    </location>
</feature>
<evidence type="ECO:0000256" key="5">
    <source>
        <dbReference type="ARBA" id="ARBA00023242"/>
    </source>
</evidence>
<keyword evidence="3" id="KW-0677">Repeat</keyword>
<organism evidence="9 10">
    <name type="scientific">Hypsibius exemplaris</name>
    <name type="common">Freshwater tardigrade</name>
    <dbReference type="NCBI Taxonomy" id="2072580"/>
    <lineage>
        <taxon>Eukaryota</taxon>
        <taxon>Metazoa</taxon>
        <taxon>Ecdysozoa</taxon>
        <taxon>Tardigrada</taxon>
        <taxon>Eutardigrada</taxon>
        <taxon>Parachela</taxon>
        <taxon>Hypsibioidea</taxon>
        <taxon>Hypsibiidae</taxon>
        <taxon>Hypsibius</taxon>
    </lineage>
</organism>
<comment type="subcellular location">
    <subcellularLocation>
        <location evidence="1">Nucleus</location>
    </subcellularLocation>
</comment>
<evidence type="ECO:0000256" key="4">
    <source>
        <dbReference type="ARBA" id="ARBA00022884"/>
    </source>
</evidence>
<evidence type="ECO:0000256" key="1">
    <source>
        <dbReference type="ARBA" id="ARBA00004123"/>
    </source>
</evidence>
<dbReference type="InterPro" id="IPR035979">
    <property type="entry name" value="RBD_domain_sf"/>
</dbReference>
<dbReference type="Gene3D" id="3.30.70.330">
    <property type="match status" value="3"/>
</dbReference>
<dbReference type="GO" id="GO:0050686">
    <property type="term" value="P:negative regulation of mRNA processing"/>
    <property type="evidence" value="ECO:0007669"/>
    <property type="project" value="UniProtKB-ARBA"/>
</dbReference>
<dbReference type="PRINTS" id="PR00961">
    <property type="entry name" value="HUDSXLRNA"/>
</dbReference>
<feature type="compositionally biased region" description="Low complexity" evidence="7">
    <location>
        <begin position="323"/>
        <end position="338"/>
    </location>
</feature>
<evidence type="ECO:0000256" key="6">
    <source>
        <dbReference type="PROSITE-ProRule" id="PRU00176"/>
    </source>
</evidence>
<dbReference type="SMART" id="SM00360">
    <property type="entry name" value="RRM"/>
    <property type="match status" value="3"/>
</dbReference>
<dbReference type="InterPro" id="IPR000504">
    <property type="entry name" value="RRM_dom"/>
</dbReference>
<dbReference type="Pfam" id="PF00076">
    <property type="entry name" value="RRM_1"/>
    <property type="match status" value="3"/>
</dbReference>
<comment type="caution">
    <text evidence="9">The sequence shown here is derived from an EMBL/GenBank/DDBJ whole genome shotgun (WGS) entry which is preliminary data.</text>
</comment>
<feature type="compositionally biased region" description="Polar residues" evidence="7">
    <location>
        <begin position="8"/>
        <end position="25"/>
    </location>
</feature>
<evidence type="ECO:0000256" key="7">
    <source>
        <dbReference type="SAM" id="MobiDB-lite"/>
    </source>
</evidence>
<dbReference type="FunFam" id="3.30.70.330:FF:000383">
    <property type="entry name" value="Sex lethal, isoform D"/>
    <property type="match status" value="1"/>
</dbReference>
<dbReference type="InterPro" id="IPR012677">
    <property type="entry name" value="Nucleotide-bd_a/b_plait_sf"/>
</dbReference>